<dbReference type="AlphaFoldDB" id="S4RTT3"/>
<evidence type="ECO:0000256" key="3">
    <source>
        <dbReference type="ARBA" id="ARBA00022555"/>
    </source>
</evidence>
<evidence type="ECO:0000313" key="18">
    <source>
        <dbReference type="Ensembl" id="ENSPMAP00000008623.1"/>
    </source>
</evidence>
<comment type="subunit">
    <text evidence="11">Part of the heterodimeric TRMT11-TRM112 methyltransferase complex; this complex forms an active tRNA methyltransferase, where TRMT112 acts as an activator of the catalytic subunit TRMT11.</text>
</comment>
<evidence type="ECO:0000259" key="17">
    <source>
        <dbReference type="Pfam" id="PF25904"/>
    </source>
</evidence>
<evidence type="ECO:0000256" key="5">
    <source>
        <dbReference type="ARBA" id="ARBA00022679"/>
    </source>
</evidence>
<evidence type="ECO:0000256" key="14">
    <source>
        <dbReference type="ARBA" id="ARBA00075308"/>
    </source>
</evidence>
<proteinExistence type="inferred from homology"/>
<dbReference type="HOGENOM" id="CLU_029646_0_0_1"/>
<dbReference type="Pfam" id="PF01170">
    <property type="entry name" value="UPF0020"/>
    <property type="match status" value="1"/>
</dbReference>
<dbReference type="PANTHER" id="PTHR13370">
    <property type="entry name" value="RNA METHYLASE-RELATED"/>
    <property type="match status" value="1"/>
</dbReference>
<protein>
    <recommendedName>
        <fullName evidence="13">tRNA (guanine(10)-N(2))-methyltransferase TRMT11</fullName>
        <ecNumber evidence="12">2.1.1.214</ecNumber>
    </recommendedName>
    <alternativeName>
        <fullName evidence="14">tRNA methyltransferase 11 homolog</fullName>
    </alternativeName>
</protein>
<evidence type="ECO:0000256" key="13">
    <source>
        <dbReference type="ARBA" id="ARBA00067484"/>
    </source>
</evidence>
<keyword evidence="7 15" id="KW-0819">tRNA processing</keyword>
<evidence type="ECO:0000256" key="7">
    <source>
        <dbReference type="ARBA" id="ARBA00022694"/>
    </source>
</evidence>
<dbReference type="OMA" id="AFNKWSR"/>
<dbReference type="PIRSF" id="PIRSF017259">
    <property type="entry name" value="tRNA_mtfrase_TRM11"/>
    <property type="match status" value="1"/>
</dbReference>
<evidence type="ECO:0000259" key="16">
    <source>
        <dbReference type="Pfam" id="PF01170"/>
    </source>
</evidence>
<dbReference type="GeneTree" id="ENSGT00390000018131"/>
<organism evidence="18">
    <name type="scientific">Petromyzon marinus</name>
    <name type="common">Sea lamprey</name>
    <dbReference type="NCBI Taxonomy" id="7757"/>
    <lineage>
        <taxon>Eukaryota</taxon>
        <taxon>Metazoa</taxon>
        <taxon>Chordata</taxon>
        <taxon>Craniata</taxon>
        <taxon>Vertebrata</taxon>
        <taxon>Cyclostomata</taxon>
        <taxon>Hyperoartia</taxon>
        <taxon>Petromyzontiformes</taxon>
        <taxon>Petromyzontidae</taxon>
        <taxon>Petromyzon</taxon>
    </lineage>
</organism>
<dbReference type="STRING" id="7757.ENSPMAP00000008623"/>
<keyword evidence="6 15" id="KW-0949">S-adenosyl-L-methionine</keyword>
<accession>S4RTT3</accession>
<dbReference type="InterPro" id="IPR016691">
    <property type="entry name" value="TRMT11"/>
</dbReference>
<keyword evidence="4 15" id="KW-0489">Methyltransferase</keyword>
<comment type="function">
    <text evidence="10">Catalytic subunit of the TRMT11-TRM112 methyltransferase complex, that specifically mediates the S-adenosyl-L-methionine-dependent N(2)-methylation of guanosine nucleotide at position 10 (m2G10) in tRNAs. This is one of the major tRNA (guanine-N(2))-methyltransferases.</text>
</comment>
<name>S4RTT3_PETMA</name>
<evidence type="ECO:0000256" key="10">
    <source>
        <dbReference type="ARBA" id="ARBA00056270"/>
    </source>
</evidence>
<evidence type="ECO:0000256" key="8">
    <source>
        <dbReference type="ARBA" id="ARBA00022884"/>
    </source>
</evidence>
<evidence type="ECO:0000256" key="12">
    <source>
        <dbReference type="ARBA" id="ARBA00066937"/>
    </source>
</evidence>
<reference evidence="18" key="2">
    <citation type="submission" date="2025-09" db="UniProtKB">
        <authorList>
            <consortium name="Ensembl"/>
        </authorList>
    </citation>
    <scope>IDENTIFICATION</scope>
</reference>
<dbReference type="InterPro" id="IPR059073">
    <property type="entry name" value="TRMT11_N"/>
</dbReference>
<dbReference type="GO" id="GO:0043527">
    <property type="term" value="C:tRNA methyltransferase complex"/>
    <property type="evidence" value="ECO:0007669"/>
    <property type="project" value="UniProtKB-ARBA"/>
</dbReference>
<dbReference type="Pfam" id="PF25904">
    <property type="entry name" value="Tmrp11_N"/>
    <property type="match status" value="1"/>
</dbReference>
<evidence type="ECO:0000256" key="9">
    <source>
        <dbReference type="ARBA" id="ARBA00050985"/>
    </source>
</evidence>
<feature type="domain" description="Ribosomal RNA large subunit methyltransferase K/L-like methyltransferase" evidence="16">
    <location>
        <begin position="142"/>
        <end position="271"/>
    </location>
</feature>
<dbReference type="InterPro" id="IPR029063">
    <property type="entry name" value="SAM-dependent_MTases_sf"/>
</dbReference>
<evidence type="ECO:0000256" key="2">
    <source>
        <dbReference type="ARBA" id="ARBA00022490"/>
    </source>
</evidence>
<dbReference type="GO" id="GO:0160102">
    <property type="term" value="F:tRNA (guanine(10)-N2)-methyltransferase activity"/>
    <property type="evidence" value="ECO:0007669"/>
    <property type="project" value="UniProtKB-EC"/>
</dbReference>
<keyword evidence="8 15" id="KW-0694">RNA-binding</keyword>
<dbReference type="SUPFAM" id="SSF53335">
    <property type="entry name" value="S-adenosyl-L-methionine-dependent methyltransferases"/>
    <property type="match status" value="1"/>
</dbReference>
<dbReference type="EC" id="2.1.1.214" evidence="12"/>
<keyword evidence="3 15" id="KW-0820">tRNA-binding</keyword>
<comment type="catalytic activity">
    <reaction evidence="9">
        <text>guanosine(10) in tRNA + S-adenosyl-L-methionine = N(2)-methylguanosine(10) in tRNA + S-adenosyl-L-homocysteine + H(+)</text>
        <dbReference type="Rhea" id="RHEA:43128"/>
        <dbReference type="Rhea" id="RHEA-COMP:10355"/>
        <dbReference type="Rhea" id="RHEA-COMP:10357"/>
        <dbReference type="ChEBI" id="CHEBI:15378"/>
        <dbReference type="ChEBI" id="CHEBI:57856"/>
        <dbReference type="ChEBI" id="CHEBI:59789"/>
        <dbReference type="ChEBI" id="CHEBI:74269"/>
        <dbReference type="ChEBI" id="CHEBI:74481"/>
        <dbReference type="EC" id="2.1.1.214"/>
    </reaction>
    <physiologicalReaction direction="left-to-right" evidence="9">
        <dbReference type="Rhea" id="RHEA:43129"/>
    </physiologicalReaction>
</comment>
<dbReference type="InterPro" id="IPR000241">
    <property type="entry name" value="RlmKL-like_Mtase"/>
</dbReference>
<dbReference type="PANTHER" id="PTHR13370:SF3">
    <property type="entry name" value="TRNA (GUANINE(10)-N2)-METHYLTRANSFERASE HOMOLOG"/>
    <property type="match status" value="1"/>
</dbReference>
<evidence type="ECO:0000256" key="11">
    <source>
        <dbReference type="ARBA" id="ARBA00065434"/>
    </source>
</evidence>
<dbReference type="Ensembl" id="ENSPMAT00000008662.1">
    <property type="protein sequence ID" value="ENSPMAP00000008623.1"/>
    <property type="gene ID" value="ENSPMAG00000007834.1"/>
</dbReference>
<sequence>PFLVVLGTSEETIRKVMERTVSAKSAIELWGMGKTHQELLASLKPQSEHIRQLCHPESSFKITIHTFNKTLQYNERLQRIESLDVLPFNGRVDLKNPDHNFFLLEDYGLDPNNVPTDPLCLYFGRWLVDGQRDLLRSYSVKTRHFIGNTSMDAGLAFIMANHARVQPGHLVCDPFVGTGSLLVACARFGAFVMGSDIDYNTIHGLGKASRKNQKWRGPDENIRANLRQYGLEQLYADVLVSDASRPIWRPHQLFDAILTDPTAPYGIRESTRKIGSYGENGKVPDDVADNHIPDSREYHLSDIFVDLLNFAAEYLVNGGRLVYWLPVFRPDYTEEIVPRHPCLKLVSNCEQMLNSQSGRRLLTMQKIKDFEEVDRYAHMQDVRQNPYKGHNAFRDKYFSGLTKERARECE</sequence>
<evidence type="ECO:0000256" key="15">
    <source>
        <dbReference type="PROSITE-ProRule" id="PRU00959"/>
    </source>
</evidence>
<keyword evidence="5 15" id="KW-0808">Transferase</keyword>
<reference evidence="18" key="1">
    <citation type="submission" date="2025-08" db="UniProtKB">
        <authorList>
            <consortium name="Ensembl"/>
        </authorList>
    </citation>
    <scope>IDENTIFICATION</scope>
</reference>
<dbReference type="GO" id="GO:0005737">
    <property type="term" value="C:cytoplasm"/>
    <property type="evidence" value="ECO:0007669"/>
    <property type="project" value="UniProtKB-SubCell"/>
</dbReference>
<dbReference type="FunFam" id="3.40.50.150:FF:000069">
    <property type="entry name" value="tRNA (Guanine(10)-N2)-methyltransferase homolog isoform X2"/>
    <property type="match status" value="1"/>
</dbReference>
<comment type="subcellular location">
    <subcellularLocation>
        <location evidence="1">Cytoplasm</location>
    </subcellularLocation>
</comment>
<comment type="similarity">
    <text evidence="15">Belongs to the class I-like SAM-binding methyltransferase superfamily. TRM11 methyltransferase family.</text>
</comment>
<keyword evidence="2" id="KW-0963">Cytoplasm</keyword>
<dbReference type="GO" id="GO:0000049">
    <property type="term" value="F:tRNA binding"/>
    <property type="evidence" value="ECO:0007669"/>
    <property type="project" value="UniProtKB-UniRule"/>
</dbReference>
<dbReference type="GO" id="GO:0032259">
    <property type="term" value="P:methylation"/>
    <property type="evidence" value="ECO:0007669"/>
    <property type="project" value="UniProtKB-UniRule"/>
</dbReference>
<evidence type="ECO:0000256" key="1">
    <source>
        <dbReference type="ARBA" id="ARBA00004496"/>
    </source>
</evidence>
<dbReference type="Gene3D" id="3.40.50.150">
    <property type="entry name" value="Vaccinia Virus protein VP39"/>
    <property type="match status" value="1"/>
</dbReference>
<dbReference type="PROSITE" id="PS51627">
    <property type="entry name" value="SAM_MT_TRM11"/>
    <property type="match status" value="1"/>
</dbReference>
<evidence type="ECO:0000256" key="6">
    <source>
        <dbReference type="ARBA" id="ARBA00022691"/>
    </source>
</evidence>
<dbReference type="GO" id="GO:0008033">
    <property type="term" value="P:tRNA processing"/>
    <property type="evidence" value="ECO:0007669"/>
    <property type="project" value="UniProtKB-UniRule"/>
</dbReference>
<feature type="domain" description="tRNA (guanine(10)-N(2))-methyltransferase TRMT11 N-terminal" evidence="17">
    <location>
        <begin position="1"/>
        <end position="132"/>
    </location>
</feature>
<evidence type="ECO:0000256" key="4">
    <source>
        <dbReference type="ARBA" id="ARBA00022603"/>
    </source>
</evidence>